<evidence type="ECO:0000256" key="4">
    <source>
        <dbReference type="ARBA" id="ARBA00022927"/>
    </source>
</evidence>
<protein>
    <submittedName>
        <fullName evidence="8">Putative Vacuolar protein sorting-associated protein 54</fullName>
    </submittedName>
</protein>
<dbReference type="GO" id="GO:0019905">
    <property type="term" value="F:syntaxin binding"/>
    <property type="evidence" value="ECO:0007669"/>
    <property type="project" value="TreeGrafter"/>
</dbReference>
<keyword evidence="3" id="KW-0813">Transport</keyword>
<evidence type="ECO:0000259" key="7">
    <source>
        <dbReference type="Pfam" id="PF07928"/>
    </source>
</evidence>
<sequence>MTADIAKSLVSYLQIYDSRCRQLVLGAGAMRSAGLRVITMKHLSVTSRALAFYATLIPYIIKFVHRHTPNLSVIRDFEKVQHSFQEHQDSIYQKMVDIMAQTLARRLQENEKESHDAEGVSKYMIDLVANTDQARRDHVLRDISHLISKLGKIDGFEHLGTKLVKIVESKKINDSIRIVLRIQIVLRTRIALRIRIVLCI</sequence>
<evidence type="ECO:0000313" key="8">
    <source>
        <dbReference type="EMBL" id="EHL03054.1"/>
    </source>
</evidence>
<dbReference type="EMBL" id="AGUE01000016">
    <property type="protein sequence ID" value="EHL03054.1"/>
    <property type="molecule type" value="Genomic_DNA"/>
</dbReference>
<dbReference type="PANTHER" id="PTHR12965">
    <property type="entry name" value="VACUOLAR PROTEIN SORTING 54"/>
    <property type="match status" value="1"/>
</dbReference>
<dbReference type="AlphaFoldDB" id="H0EEZ1"/>
<organism evidence="8 9">
    <name type="scientific">Glarea lozoyensis (strain ATCC 74030 / MF5533)</name>
    <dbReference type="NCBI Taxonomy" id="1104152"/>
    <lineage>
        <taxon>Eukaryota</taxon>
        <taxon>Fungi</taxon>
        <taxon>Dikarya</taxon>
        <taxon>Ascomycota</taxon>
        <taxon>Pezizomycotina</taxon>
        <taxon>Leotiomycetes</taxon>
        <taxon>Helotiales</taxon>
        <taxon>Helotiaceae</taxon>
        <taxon>Glarea</taxon>
    </lineage>
</organism>
<dbReference type="GO" id="GO:0042147">
    <property type="term" value="P:retrograde transport, endosome to Golgi"/>
    <property type="evidence" value="ECO:0007669"/>
    <property type="project" value="InterPro"/>
</dbReference>
<proteinExistence type="inferred from homology"/>
<reference evidence="8 9" key="1">
    <citation type="journal article" date="2012" name="Eukaryot. Cell">
        <title>Genome sequence of the fungus Glarea lozoyensis: the first genome sequence of a species from the Helotiaceae family.</title>
        <authorList>
            <person name="Youssar L."/>
            <person name="Gruening B.A."/>
            <person name="Erxleben A."/>
            <person name="Guenther S."/>
            <person name="Huettel W."/>
        </authorList>
    </citation>
    <scope>NUCLEOTIDE SEQUENCE [LARGE SCALE GENOMIC DNA]</scope>
    <source>
        <strain evidence="9">ATCC 74030 / MF5533</strain>
    </source>
</reference>
<dbReference type="InterPro" id="IPR039745">
    <property type="entry name" value="Vps54"/>
</dbReference>
<dbReference type="PANTHER" id="PTHR12965:SF0">
    <property type="entry name" value="VACUOLAR PROTEIN SORTING-ASSOCIATED PROTEIN 54"/>
    <property type="match status" value="1"/>
</dbReference>
<evidence type="ECO:0000256" key="6">
    <source>
        <dbReference type="ARBA" id="ARBA00023054"/>
    </source>
</evidence>
<evidence type="ECO:0000256" key="5">
    <source>
        <dbReference type="ARBA" id="ARBA00023034"/>
    </source>
</evidence>
<dbReference type="HOGENOM" id="CLU_1366370_0_0_1"/>
<keyword evidence="6" id="KW-0175">Coiled coil</keyword>
<dbReference type="Gene3D" id="6.10.250.860">
    <property type="match status" value="1"/>
</dbReference>
<keyword evidence="9" id="KW-1185">Reference proteome</keyword>
<dbReference type="GO" id="GO:0005829">
    <property type="term" value="C:cytosol"/>
    <property type="evidence" value="ECO:0007669"/>
    <property type="project" value="GOC"/>
</dbReference>
<evidence type="ECO:0000313" key="9">
    <source>
        <dbReference type="Proteomes" id="UP000005446"/>
    </source>
</evidence>
<dbReference type="Proteomes" id="UP000005446">
    <property type="component" value="Unassembled WGS sequence"/>
</dbReference>
<comment type="similarity">
    <text evidence="2">Belongs to the VPS54 family.</text>
</comment>
<comment type="subcellular location">
    <subcellularLocation>
        <location evidence="1">Golgi apparatus</location>
        <location evidence="1">trans-Golgi network</location>
    </subcellularLocation>
</comment>
<dbReference type="InParanoid" id="H0EEZ1"/>
<evidence type="ECO:0000256" key="2">
    <source>
        <dbReference type="ARBA" id="ARBA00009150"/>
    </source>
</evidence>
<accession>H0EEZ1</accession>
<dbReference type="InterPro" id="IPR012501">
    <property type="entry name" value="Vps54_C"/>
</dbReference>
<keyword evidence="4" id="KW-0653">Protein transport</keyword>
<evidence type="ECO:0000256" key="3">
    <source>
        <dbReference type="ARBA" id="ARBA00022448"/>
    </source>
</evidence>
<comment type="caution">
    <text evidence="8">The sequence shown here is derived from an EMBL/GenBank/DDBJ whole genome shotgun (WGS) entry which is preliminary data.</text>
</comment>
<dbReference type="GO" id="GO:0006896">
    <property type="term" value="P:Golgi to vacuole transport"/>
    <property type="evidence" value="ECO:0007669"/>
    <property type="project" value="TreeGrafter"/>
</dbReference>
<gene>
    <name evidence="8" type="ORF">M7I_1028</name>
</gene>
<dbReference type="Pfam" id="PF07928">
    <property type="entry name" value="Vps54"/>
    <property type="match status" value="1"/>
</dbReference>
<dbReference type="GO" id="GO:0015031">
    <property type="term" value="P:protein transport"/>
    <property type="evidence" value="ECO:0007669"/>
    <property type="project" value="UniProtKB-KW"/>
</dbReference>
<dbReference type="OrthoDB" id="10259024at2759"/>
<dbReference type="GO" id="GO:0000938">
    <property type="term" value="C:GARP complex"/>
    <property type="evidence" value="ECO:0007669"/>
    <property type="project" value="InterPro"/>
</dbReference>
<feature type="domain" description="Vacuolar protein sorting-associated protein 54 C-terminal" evidence="7">
    <location>
        <begin position="1"/>
        <end position="101"/>
    </location>
</feature>
<keyword evidence="5" id="KW-0333">Golgi apparatus</keyword>
<name>H0EEZ1_GLAL7</name>
<evidence type="ECO:0000256" key="1">
    <source>
        <dbReference type="ARBA" id="ARBA00004601"/>
    </source>
</evidence>